<keyword evidence="7" id="KW-1185">Reference proteome</keyword>
<accession>A0A7W3ITS6</accession>
<dbReference type="Pfam" id="PF12833">
    <property type="entry name" value="HTH_18"/>
    <property type="match status" value="1"/>
</dbReference>
<dbReference type="InterPro" id="IPR018062">
    <property type="entry name" value="HTH_AraC-typ_CS"/>
</dbReference>
<proteinExistence type="predicted"/>
<comment type="caution">
    <text evidence="6">The sequence shown here is derived from an EMBL/GenBank/DDBJ whole genome shotgun (WGS) entry which is preliminary data.</text>
</comment>
<evidence type="ECO:0000256" key="2">
    <source>
        <dbReference type="ARBA" id="ARBA00023125"/>
    </source>
</evidence>
<keyword evidence="2 6" id="KW-0238">DNA-binding</keyword>
<dbReference type="RefSeq" id="WP_182560673.1">
    <property type="nucleotide sequence ID" value="NZ_JACGWT010000004.1"/>
</dbReference>
<feature type="domain" description="HTH araC/xylS-type" evidence="5">
    <location>
        <begin position="185"/>
        <end position="287"/>
    </location>
</feature>
<dbReference type="InterPro" id="IPR050204">
    <property type="entry name" value="AraC_XylS_family_regulators"/>
</dbReference>
<evidence type="ECO:0000256" key="1">
    <source>
        <dbReference type="ARBA" id="ARBA00023015"/>
    </source>
</evidence>
<evidence type="ECO:0000313" key="7">
    <source>
        <dbReference type="Proteomes" id="UP000523079"/>
    </source>
</evidence>
<evidence type="ECO:0000313" key="6">
    <source>
        <dbReference type="EMBL" id="MBA8795063.1"/>
    </source>
</evidence>
<dbReference type="InterPro" id="IPR009057">
    <property type="entry name" value="Homeodomain-like_sf"/>
</dbReference>
<name>A0A7W3ITS6_9ACTN</name>
<organism evidence="6 7">
    <name type="scientific">Microlunatus kandeliicorticis</name>
    <dbReference type="NCBI Taxonomy" id="1759536"/>
    <lineage>
        <taxon>Bacteria</taxon>
        <taxon>Bacillati</taxon>
        <taxon>Actinomycetota</taxon>
        <taxon>Actinomycetes</taxon>
        <taxon>Propionibacteriales</taxon>
        <taxon>Propionibacteriaceae</taxon>
        <taxon>Microlunatus</taxon>
    </lineage>
</organism>
<dbReference type="Proteomes" id="UP000523079">
    <property type="component" value="Unassembled WGS sequence"/>
</dbReference>
<evidence type="ECO:0000259" key="5">
    <source>
        <dbReference type="PROSITE" id="PS01124"/>
    </source>
</evidence>
<protein>
    <submittedName>
        <fullName evidence="6">AraC-like DNA-binding protein</fullName>
    </submittedName>
</protein>
<dbReference type="GO" id="GO:0043565">
    <property type="term" value="F:sequence-specific DNA binding"/>
    <property type="evidence" value="ECO:0007669"/>
    <property type="project" value="InterPro"/>
</dbReference>
<sequence>MTLFPPDQAPTPSTRPLVRSRTGVLTADYQPGATFGRRRLSDHEFVWLTHGSARWEVETLGGERQVHELRPGRLSLGFPGQWDRFFWAADRPTRHRYAHFRVPTPGFDAPRGAQVRSFDELPLLGALCEHLGELTIRTGGTDLQERAALARRVDELLAVLVMVFVGEPALHPAGGDDRTADDPLTAVWDAVAAAWAQDGPSIVGVDRLAEAAGISRGHVFRLFRQRFGVGPAEALELVRLSRAATALQRSNTPLAAIAAATGFADPYHFSHRFSRVYGCPPGEYRRRGEDTDPASPLRGPGLLGVAARLG</sequence>
<dbReference type="PROSITE" id="PS01124">
    <property type="entry name" value="HTH_ARAC_FAMILY_2"/>
    <property type="match status" value="1"/>
</dbReference>
<dbReference type="PROSITE" id="PS00041">
    <property type="entry name" value="HTH_ARAC_FAMILY_1"/>
    <property type="match status" value="1"/>
</dbReference>
<dbReference type="Gene3D" id="1.10.10.60">
    <property type="entry name" value="Homeodomain-like"/>
    <property type="match status" value="2"/>
</dbReference>
<keyword evidence="3" id="KW-0010">Activator</keyword>
<keyword evidence="1" id="KW-0805">Transcription regulation</keyword>
<keyword evidence="4" id="KW-0804">Transcription</keyword>
<dbReference type="SMART" id="SM00342">
    <property type="entry name" value="HTH_ARAC"/>
    <property type="match status" value="1"/>
</dbReference>
<dbReference type="AlphaFoldDB" id="A0A7W3ITS6"/>
<evidence type="ECO:0000256" key="3">
    <source>
        <dbReference type="ARBA" id="ARBA00023159"/>
    </source>
</evidence>
<dbReference type="EMBL" id="JACGWT010000004">
    <property type="protein sequence ID" value="MBA8795063.1"/>
    <property type="molecule type" value="Genomic_DNA"/>
</dbReference>
<dbReference type="SUPFAM" id="SSF46689">
    <property type="entry name" value="Homeodomain-like"/>
    <property type="match status" value="1"/>
</dbReference>
<dbReference type="InterPro" id="IPR018060">
    <property type="entry name" value="HTH_AraC"/>
</dbReference>
<dbReference type="SUPFAM" id="SSF51215">
    <property type="entry name" value="Regulatory protein AraC"/>
    <property type="match status" value="1"/>
</dbReference>
<dbReference type="PANTHER" id="PTHR46796">
    <property type="entry name" value="HTH-TYPE TRANSCRIPTIONAL ACTIVATOR RHAS-RELATED"/>
    <property type="match status" value="1"/>
</dbReference>
<evidence type="ECO:0000256" key="4">
    <source>
        <dbReference type="ARBA" id="ARBA00023163"/>
    </source>
</evidence>
<gene>
    <name evidence="6" type="ORF">FHX74_002691</name>
</gene>
<dbReference type="InterPro" id="IPR037923">
    <property type="entry name" value="HTH-like"/>
</dbReference>
<dbReference type="GO" id="GO:0003700">
    <property type="term" value="F:DNA-binding transcription factor activity"/>
    <property type="evidence" value="ECO:0007669"/>
    <property type="project" value="InterPro"/>
</dbReference>
<reference evidence="6 7" key="1">
    <citation type="submission" date="2020-07" db="EMBL/GenBank/DDBJ databases">
        <title>Sequencing the genomes of 1000 actinobacteria strains.</title>
        <authorList>
            <person name="Klenk H.-P."/>
        </authorList>
    </citation>
    <scope>NUCLEOTIDE SEQUENCE [LARGE SCALE GENOMIC DNA]</scope>
    <source>
        <strain evidence="6 7">DSM 100723</strain>
    </source>
</reference>